<feature type="binding site" evidence="11">
    <location>
        <position position="272"/>
    </location>
    <ligand>
        <name>Mg(2+)</name>
        <dbReference type="ChEBI" id="CHEBI:18420"/>
    </ligand>
</feature>
<dbReference type="InterPro" id="IPR003374">
    <property type="entry name" value="ApbE-like_sf"/>
</dbReference>
<dbReference type="PANTHER" id="PTHR30040">
    <property type="entry name" value="THIAMINE BIOSYNTHESIS LIPOPROTEIN APBE"/>
    <property type="match status" value="1"/>
</dbReference>
<organism evidence="12 13">
    <name type="scientific">Flavobacterium saccharophilum</name>
    <dbReference type="NCBI Taxonomy" id="29534"/>
    <lineage>
        <taxon>Bacteria</taxon>
        <taxon>Pseudomonadati</taxon>
        <taxon>Bacteroidota</taxon>
        <taxon>Flavobacteriia</taxon>
        <taxon>Flavobacteriales</taxon>
        <taxon>Flavobacteriaceae</taxon>
        <taxon>Flavobacterium</taxon>
    </lineage>
</organism>
<comment type="cofactor">
    <cofactor evidence="11">
        <name>Mg(2+)</name>
        <dbReference type="ChEBI" id="CHEBI:18420"/>
    </cofactor>
    <cofactor evidence="11">
        <name>Mn(2+)</name>
        <dbReference type="ChEBI" id="CHEBI:29035"/>
    </cofactor>
    <text evidence="11">Magnesium. Can also use manganese.</text>
</comment>
<dbReference type="EC" id="2.7.1.180" evidence="1 10"/>
<reference evidence="13" key="1">
    <citation type="submission" date="2016-11" db="EMBL/GenBank/DDBJ databases">
        <authorList>
            <person name="Varghese N."/>
            <person name="Submissions S."/>
        </authorList>
    </citation>
    <scope>NUCLEOTIDE SEQUENCE [LARGE SCALE GENOMIC DNA]</scope>
    <source>
        <strain evidence="13">DSM 1811</strain>
    </source>
</reference>
<keyword evidence="6 10" id="KW-0274">FAD</keyword>
<dbReference type="Pfam" id="PF02424">
    <property type="entry name" value="ApbE"/>
    <property type="match status" value="1"/>
</dbReference>
<proteinExistence type="inferred from homology"/>
<feature type="binding site" evidence="11">
    <location>
        <position position="160"/>
    </location>
    <ligand>
        <name>Mg(2+)</name>
        <dbReference type="ChEBI" id="CHEBI:18420"/>
    </ligand>
</feature>
<dbReference type="InterPro" id="IPR024932">
    <property type="entry name" value="ApbE"/>
</dbReference>
<evidence type="ECO:0000256" key="2">
    <source>
        <dbReference type="ARBA" id="ARBA00016337"/>
    </source>
</evidence>
<keyword evidence="13" id="KW-1185">Reference proteome</keyword>
<evidence type="ECO:0000256" key="11">
    <source>
        <dbReference type="PIRSR" id="PIRSR006268-2"/>
    </source>
</evidence>
<sequence length="316" mass="34738">MIAKNNILKNQKYSQSLKLMGNNFTITVVAGNEKTGNENINLAIEEIRRIEKLFTTYKEDSQTNLINQNAGIKPVKVDQEVFNLIERAAGISKITQGAFDISYGSLDKSLWNFDKTMTSLPDPQTAKKMVHLIDYRNIILDKQNCTVFLKEKGMRIGFGGIGKGYAAEMAKQVLLKNNIQSGIINASGDLCAWGLQPNGQKWTIGVANPDAPNAAFSYMEISNKAVATSGNYEKFVTIKGKKYSHTIDPKTGLPITGIKSVTIIASNAEFADAMATPIAVMGIKAGLFLIDQIPDLYCIIIDDNNKIYTSKNINLK</sequence>
<keyword evidence="4 10" id="KW-0808">Transferase</keyword>
<dbReference type="GO" id="GO:0016740">
    <property type="term" value="F:transferase activity"/>
    <property type="evidence" value="ECO:0007669"/>
    <property type="project" value="UniProtKB-UniRule"/>
</dbReference>
<evidence type="ECO:0000256" key="4">
    <source>
        <dbReference type="ARBA" id="ARBA00022679"/>
    </source>
</evidence>
<dbReference type="EMBL" id="FRBY01000004">
    <property type="protein sequence ID" value="SHM31796.1"/>
    <property type="molecule type" value="Genomic_DNA"/>
</dbReference>
<accession>A0A1M7HTE3</accession>
<evidence type="ECO:0000256" key="3">
    <source>
        <dbReference type="ARBA" id="ARBA00022630"/>
    </source>
</evidence>
<dbReference type="GO" id="GO:0046872">
    <property type="term" value="F:metal ion binding"/>
    <property type="evidence" value="ECO:0007669"/>
    <property type="project" value="UniProtKB-UniRule"/>
</dbReference>
<feature type="binding site" evidence="11">
    <location>
        <position position="276"/>
    </location>
    <ligand>
        <name>Mg(2+)</name>
        <dbReference type="ChEBI" id="CHEBI:18420"/>
    </ligand>
</feature>
<evidence type="ECO:0000256" key="1">
    <source>
        <dbReference type="ARBA" id="ARBA00011955"/>
    </source>
</evidence>
<keyword evidence="12" id="KW-0449">Lipoprotein</keyword>
<evidence type="ECO:0000313" key="12">
    <source>
        <dbReference type="EMBL" id="SHM31796.1"/>
    </source>
</evidence>
<dbReference type="SUPFAM" id="SSF143631">
    <property type="entry name" value="ApbE-like"/>
    <property type="match status" value="1"/>
</dbReference>
<evidence type="ECO:0000256" key="7">
    <source>
        <dbReference type="ARBA" id="ARBA00022842"/>
    </source>
</evidence>
<comment type="catalytic activity">
    <reaction evidence="9 10">
        <text>L-threonyl-[protein] + FAD = FMN-L-threonyl-[protein] + AMP + H(+)</text>
        <dbReference type="Rhea" id="RHEA:36847"/>
        <dbReference type="Rhea" id="RHEA-COMP:11060"/>
        <dbReference type="Rhea" id="RHEA-COMP:11061"/>
        <dbReference type="ChEBI" id="CHEBI:15378"/>
        <dbReference type="ChEBI" id="CHEBI:30013"/>
        <dbReference type="ChEBI" id="CHEBI:57692"/>
        <dbReference type="ChEBI" id="CHEBI:74257"/>
        <dbReference type="ChEBI" id="CHEBI:456215"/>
        <dbReference type="EC" id="2.7.1.180"/>
    </reaction>
</comment>
<comment type="similarity">
    <text evidence="10">Belongs to the ApbE family.</text>
</comment>
<dbReference type="STRING" id="29534.SAMN05444366_2867"/>
<evidence type="ECO:0000256" key="8">
    <source>
        <dbReference type="ARBA" id="ARBA00031306"/>
    </source>
</evidence>
<name>A0A1M7HTE3_9FLAO</name>
<keyword evidence="7 10" id="KW-0460">Magnesium</keyword>
<dbReference type="AlphaFoldDB" id="A0A1M7HTE3"/>
<evidence type="ECO:0000256" key="9">
    <source>
        <dbReference type="ARBA" id="ARBA00048540"/>
    </source>
</evidence>
<gene>
    <name evidence="12" type="ORF">SAMN05444366_2867</name>
</gene>
<dbReference type="Proteomes" id="UP000184121">
    <property type="component" value="Unassembled WGS sequence"/>
</dbReference>
<dbReference type="PIRSF" id="PIRSF006268">
    <property type="entry name" value="ApbE"/>
    <property type="match status" value="1"/>
</dbReference>
<evidence type="ECO:0000256" key="5">
    <source>
        <dbReference type="ARBA" id="ARBA00022723"/>
    </source>
</evidence>
<evidence type="ECO:0000313" key="13">
    <source>
        <dbReference type="Proteomes" id="UP000184121"/>
    </source>
</evidence>
<keyword evidence="3 10" id="KW-0285">Flavoprotein</keyword>
<protein>
    <recommendedName>
        <fullName evidence="2 10">FAD:protein FMN transferase</fullName>
        <ecNumber evidence="1 10">2.7.1.180</ecNumber>
    </recommendedName>
    <alternativeName>
        <fullName evidence="8 10">Flavin transferase</fullName>
    </alternativeName>
</protein>
<evidence type="ECO:0000256" key="10">
    <source>
        <dbReference type="PIRNR" id="PIRNR006268"/>
    </source>
</evidence>
<dbReference type="PANTHER" id="PTHR30040:SF2">
    <property type="entry name" value="FAD:PROTEIN FMN TRANSFERASE"/>
    <property type="match status" value="1"/>
</dbReference>
<evidence type="ECO:0000256" key="6">
    <source>
        <dbReference type="ARBA" id="ARBA00022827"/>
    </source>
</evidence>
<dbReference type="Gene3D" id="3.10.520.10">
    <property type="entry name" value="ApbE-like domains"/>
    <property type="match status" value="1"/>
</dbReference>
<keyword evidence="5 10" id="KW-0479">Metal-binding</keyword>